<feature type="transmembrane region" description="Helical" evidence="7">
    <location>
        <begin position="750"/>
        <end position="769"/>
    </location>
</feature>
<dbReference type="Pfam" id="PF12704">
    <property type="entry name" value="MacB_PCD"/>
    <property type="match status" value="1"/>
</dbReference>
<proteinExistence type="inferred from homology"/>
<dbReference type="Pfam" id="PF02687">
    <property type="entry name" value="FtsX"/>
    <property type="match status" value="2"/>
</dbReference>
<evidence type="ECO:0000259" key="8">
    <source>
        <dbReference type="Pfam" id="PF02687"/>
    </source>
</evidence>
<feature type="domain" description="ABC3 transporter permease C-terminal" evidence="8">
    <location>
        <begin position="272"/>
        <end position="388"/>
    </location>
</feature>
<keyword evidence="6 7" id="KW-0472">Membrane</keyword>
<name>A0ABX8WKZ1_9HYPH</name>
<feature type="transmembrane region" description="Helical" evidence="7">
    <location>
        <begin position="359"/>
        <end position="380"/>
    </location>
</feature>
<evidence type="ECO:0000259" key="9">
    <source>
        <dbReference type="Pfam" id="PF12704"/>
    </source>
</evidence>
<reference evidence="10 11" key="1">
    <citation type="submission" date="2021-08" db="EMBL/GenBank/DDBJ databases">
        <title>Devosia salina sp. nov., isolated from the South China Sea sediment.</title>
        <authorList>
            <person name="Zhou Z."/>
        </authorList>
    </citation>
    <scope>NUCLEOTIDE SEQUENCE [LARGE SCALE GENOMIC DNA]</scope>
    <source>
        <strain evidence="10 11">SCS-3</strain>
    </source>
</reference>
<protein>
    <submittedName>
        <fullName evidence="10">ABC transporter permease</fullName>
    </submittedName>
</protein>
<feature type="transmembrane region" description="Helical" evidence="7">
    <location>
        <begin position="436"/>
        <end position="460"/>
    </location>
</feature>
<evidence type="ECO:0000256" key="3">
    <source>
        <dbReference type="ARBA" id="ARBA00022475"/>
    </source>
</evidence>
<feature type="transmembrane region" description="Helical" evidence="7">
    <location>
        <begin position="15"/>
        <end position="37"/>
    </location>
</feature>
<sequence>MNALHIKLLRELRRLWAQAASIGLVIAAGVAALIIGIGTYQSLERTRADYYARNNFADIFASVARAPRSLLPAIGELDGVLVVDARIVRLAPADVEGLAEPASVLLISLPAGPQPLNQLHLRSGRLPETGQSTEAVVSEVFAKARGLVPGSRLDVVMNGTHRPVTITGIALAPDYIYAMTPGEIMPSEGRFGVLWMPEAMIAATYDLTGAFNTVSLKLAPGAAANSVIEELDRLLAPYGGQGAYGRSQQTSHVFLDAELTQLRGMSAVLPPIFLVVAAFLVNMTLTRLIALEREQIGLLKALGYSSWSIAWHYVEFVLLIAVLGIVVGYGFGIWAGNALTVLYARYYSFPVLTFSRDPAIYVIAAAVTMGASVLGAVRAVRQAAWLPPAVAMVPPAPPVYRRILGARNPFHFEVPQRWIIVLRHLLHWPWRTAGGVVGLALATAILIGSLWSVGAINYMVDYTFNRTERQDGTITFLGSKPAAALYEVARLPGVLAAEPFASVGVEISKGPVSRRIGLTAYARGSDQARLLDDQLRPVVLPDEGLIVSRALARLLRVGPGDNVQIRPLDGDGRMYAVGVAGLIEGYLGLAAYMDLKALDTLLGRSPQISGVNVEIDERQQAELFAALKATPALGMISLRSVALERFRETMAQNMFVMIGVLLAMAGVIAFGVVYNFARISLSEQGREMASLRVLGFSRGEVSMLLLAEIAMVTLLAQPIGWLLGIGLARGMVSSFSSELFTMPLVLEPSVFVYSTAVVTAAAGLSGLVVRRRIDRLDMIAVLKTRE</sequence>
<evidence type="ECO:0000256" key="1">
    <source>
        <dbReference type="ARBA" id="ARBA00004651"/>
    </source>
</evidence>
<dbReference type="PANTHER" id="PTHR30489:SF0">
    <property type="entry name" value="LIPOPROTEIN-RELEASING SYSTEM TRANSMEMBRANE PROTEIN LOLE"/>
    <property type="match status" value="1"/>
</dbReference>
<comment type="subcellular location">
    <subcellularLocation>
        <location evidence="1">Cell membrane</location>
        <topology evidence="1">Multi-pass membrane protein</topology>
    </subcellularLocation>
</comment>
<feature type="domain" description="ABC3 transporter permease C-terminal" evidence="8">
    <location>
        <begin position="660"/>
        <end position="773"/>
    </location>
</feature>
<dbReference type="EMBL" id="CP080590">
    <property type="protein sequence ID" value="QYO78444.1"/>
    <property type="molecule type" value="Genomic_DNA"/>
</dbReference>
<keyword evidence="4 7" id="KW-0812">Transmembrane</keyword>
<evidence type="ECO:0000313" key="10">
    <source>
        <dbReference type="EMBL" id="QYO78444.1"/>
    </source>
</evidence>
<feature type="transmembrane region" description="Helical" evidence="7">
    <location>
        <begin position="704"/>
        <end position="730"/>
    </location>
</feature>
<dbReference type="InterPro" id="IPR051447">
    <property type="entry name" value="Lipoprotein-release_system"/>
</dbReference>
<feature type="transmembrane region" description="Helical" evidence="7">
    <location>
        <begin position="574"/>
        <end position="593"/>
    </location>
</feature>
<evidence type="ECO:0000256" key="2">
    <source>
        <dbReference type="ARBA" id="ARBA00005236"/>
    </source>
</evidence>
<organism evidence="10 11">
    <name type="scientific">Devosia salina</name>
    <dbReference type="NCBI Taxonomy" id="2860336"/>
    <lineage>
        <taxon>Bacteria</taxon>
        <taxon>Pseudomonadati</taxon>
        <taxon>Pseudomonadota</taxon>
        <taxon>Alphaproteobacteria</taxon>
        <taxon>Hyphomicrobiales</taxon>
        <taxon>Devosiaceae</taxon>
        <taxon>Devosia</taxon>
    </lineage>
</organism>
<evidence type="ECO:0000256" key="6">
    <source>
        <dbReference type="ARBA" id="ARBA00023136"/>
    </source>
</evidence>
<keyword evidence="3" id="KW-1003">Cell membrane</keyword>
<feature type="transmembrane region" description="Helical" evidence="7">
    <location>
        <begin position="310"/>
        <end position="339"/>
    </location>
</feature>
<accession>A0ABX8WKZ1</accession>
<keyword evidence="5 7" id="KW-1133">Transmembrane helix</keyword>
<evidence type="ECO:0000313" key="11">
    <source>
        <dbReference type="Proteomes" id="UP000825799"/>
    </source>
</evidence>
<feature type="domain" description="MacB-like periplasmic core" evidence="9">
    <location>
        <begin position="24"/>
        <end position="233"/>
    </location>
</feature>
<keyword evidence="11" id="KW-1185">Reference proteome</keyword>
<evidence type="ECO:0000256" key="4">
    <source>
        <dbReference type="ARBA" id="ARBA00022692"/>
    </source>
</evidence>
<feature type="transmembrane region" description="Helical" evidence="7">
    <location>
        <begin position="654"/>
        <end position="677"/>
    </location>
</feature>
<dbReference type="PANTHER" id="PTHR30489">
    <property type="entry name" value="LIPOPROTEIN-RELEASING SYSTEM TRANSMEMBRANE PROTEIN LOLE"/>
    <property type="match status" value="1"/>
</dbReference>
<dbReference type="RefSeq" id="WP_220306912.1">
    <property type="nucleotide sequence ID" value="NZ_CP080590.1"/>
</dbReference>
<evidence type="ECO:0000256" key="5">
    <source>
        <dbReference type="ARBA" id="ARBA00022989"/>
    </source>
</evidence>
<dbReference type="InterPro" id="IPR003838">
    <property type="entry name" value="ABC3_permease_C"/>
</dbReference>
<comment type="similarity">
    <text evidence="2">Belongs to the ABC-4 integral membrane protein family. LolC/E subfamily.</text>
</comment>
<feature type="transmembrane region" description="Helical" evidence="7">
    <location>
        <begin position="268"/>
        <end position="290"/>
    </location>
</feature>
<evidence type="ECO:0000256" key="7">
    <source>
        <dbReference type="SAM" id="Phobius"/>
    </source>
</evidence>
<dbReference type="InterPro" id="IPR025857">
    <property type="entry name" value="MacB_PCD"/>
</dbReference>
<gene>
    <name evidence="10" type="ORF">K1X15_07850</name>
</gene>
<dbReference type="Proteomes" id="UP000825799">
    <property type="component" value="Chromosome"/>
</dbReference>